<dbReference type="RefSeq" id="XP_019017952.1">
    <property type="nucleotide sequence ID" value="XM_019161294.1"/>
</dbReference>
<gene>
    <name evidence="1" type="ORF">PICMEDRAFT_16657</name>
</gene>
<dbReference type="GO" id="GO:0006506">
    <property type="term" value="P:GPI anchor biosynthetic process"/>
    <property type="evidence" value="ECO:0007669"/>
    <property type="project" value="UniProtKB-UniPathway"/>
</dbReference>
<protein>
    <submittedName>
        <fullName evidence="1">Uncharacterized protein</fullName>
    </submittedName>
</protein>
<accession>A0A1E3NL34</accession>
<dbReference type="GO" id="GO:0016255">
    <property type="term" value="P:attachment of GPI anchor to protein"/>
    <property type="evidence" value="ECO:0007669"/>
    <property type="project" value="InterPro"/>
</dbReference>
<dbReference type="Pfam" id="PF10510">
    <property type="entry name" value="PIG-S"/>
    <property type="match status" value="1"/>
</dbReference>
<proteinExistence type="predicted"/>
<dbReference type="GO" id="GO:0042765">
    <property type="term" value="C:GPI-anchor transamidase complex"/>
    <property type="evidence" value="ECO:0007669"/>
    <property type="project" value="InterPro"/>
</dbReference>
<sequence length="517" mass="59134">MTMNNKEQLEDNAVPEQAPLKQKEGKVSRWITLLSVAVLLLSLRAWNPKAFFTLPANYYIRAWYLPTEILDHYIENILSDVSFVVPVYFESTLLFPDLGEAVDIQVDSRMHNEFFSLLNYTLQLIPGTNSEYQNGAYPKDDVFVNCLLSKDNAIHVDGAESYAELYFNLEGVDANDVPFFMTQLLVDHCFRDEVQKYAPDNFYKLDSTTTGQKQDSGLQDEGKFHLVHADFMSSNILAALLRSGSHKIKVRAEIHVVGTTVFSIDMEKAIEEYMQPLFEMLSDFFDLDIVVHNLGMEDSTPHERLNQTGDLLFPSELVNLPVIWDLYQRTKLESAQTDTICVNMLFYPFFQGGELIKEISIDASPIYSDHENTYLTVEEWGSIYFSHILYDSSKSVSKQHLKDCVWSFNENLLDALGVPNGNMAPAVRTKIFKRYMVMQYFTYYSSLLNELRNIISWNTISEAANFSPAKTRQFAEAFAKSLQERKRALYLARSGDLSASIAACRMMVDILQETLHS</sequence>
<dbReference type="AlphaFoldDB" id="A0A1E3NL34"/>
<dbReference type="Proteomes" id="UP000094455">
    <property type="component" value="Unassembled WGS sequence"/>
</dbReference>
<evidence type="ECO:0000313" key="1">
    <source>
        <dbReference type="EMBL" id="ODQ46839.1"/>
    </source>
</evidence>
<name>A0A1E3NL34_9ASCO</name>
<dbReference type="UniPathway" id="UPA00196"/>
<evidence type="ECO:0000313" key="2">
    <source>
        <dbReference type="Proteomes" id="UP000094455"/>
    </source>
</evidence>
<keyword evidence="2" id="KW-1185">Reference proteome</keyword>
<reference evidence="1 2" key="1">
    <citation type="journal article" date="2016" name="Proc. Natl. Acad. Sci. U.S.A.">
        <title>Comparative genomics of biotechnologically important yeasts.</title>
        <authorList>
            <person name="Riley R."/>
            <person name="Haridas S."/>
            <person name="Wolfe K.H."/>
            <person name="Lopes M.R."/>
            <person name="Hittinger C.T."/>
            <person name="Goeker M."/>
            <person name="Salamov A.A."/>
            <person name="Wisecaver J.H."/>
            <person name="Long T.M."/>
            <person name="Calvey C.H."/>
            <person name="Aerts A.L."/>
            <person name="Barry K.W."/>
            <person name="Choi C."/>
            <person name="Clum A."/>
            <person name="Coughlan A.Y."/>
            <person name="Deshpande S."/>
            <person name="Douglass A.P."/>
            <person name="Hanson S.J."/>
            <person name="Klenk H.-P."/>
            <person name="LaButti K.M."/>
            <person name="Lapidus A."/>
            <person name="Lindquist E.A."/>
            <person name="Lipzen A.M."/>
            <person name="Meier-Kolthoff J.P."/>
            <person name="Ohm R.A."/>
            <person name="Otillar R.P."/>
            <person name="Pangilinan J.L."/>
            <person name="Peng Y."/>
            <person name="Rokas A."/>
            <person name="Rosa C.A."/>
            <person name="Scheuner C."/>
            <person name="Sibirny A.A."/>
            <person name="Slot J.C."/>
            <person name="Stielow J.B."/>
            <person name="Sun H."/>
            <person name="Kurtzman C.P."/>
            <person name="Blackwell M."/>
            <person name="Grigoriev I.V."/>
            <person name="Jeffries T.W."/>
        </authorList>
    </citation>
    <scope>NUCLEOTIDE SEQUENCE [LARGE SCALE GENOMIC DNA]</scope>
    <source>
        <strain evidence="1 2">NRRL Y-2026</strain>
    </source>
</reference>
<dbReference type="GeneID" id="30177981"/>
<dbReference type="EMBL" id="KV454003">
    <property type="protein sequence ID" value="ODQ46839.1"/>
    <property type="molecule type" value="Genomic_DNA"/>
</dbReference>
<dbReference type="STRING" id="763406.A0A1E3NL34"/>
<dbReference type="InterPro" id="IPR019540">
    <property type="entry name" value="PtdIno-glycan_biosynth_class_S"/>
</dbReference>
<organism evidence="1 2">
    <name type="scientific">Pichia membranifaciens NRRL Y-2026</name>
    <dbReference type="NCBI Taxonomy" id="763406"/>
    <lineage>
        <taxon>Eukaryota</taxon>
        <taxon>Fungi</taxon>
        <taxon>Dikarya</taxon>
        <taxon>Ascomycota</taxon>
        <taxon>Saccharomycotina</taxon>
        <taxon>Pichiomycetes</taxon>
        <taxon>Pichiales</taxon>
        <taxon>Pichiaceae</taxon>
        <taxon>Pichia</taxon>
    </lineage>
</organism>
<dbReference type="OrthoDB" id="28748at2759"/>